<evidence type="ECO:0000256" key="6">
    <source>
        <dbReference type="SAM" id="Phobius"/>
    </source>
</evidence>
<evidence type="ECO:0000313" key="7">
    <source>
        <dbReference type="EMBL" id="TJZ54134.1"/>
    </source>
</evidence>
<keyword evidence="8" id="KW-1185">Reference proteome</keyword>
<name>A0A4U0NV57_9ACTN</name>
<dbReference type="EMBL" id="SUMB01000004">
    <property type="protein sequence ID" value="TJZ54134.1"/>
    <property type="molecule type" value="Genomic_DNA"/>
</dbReference>
<proteinExistence type="predicted"/>
<evidence type="ECO:0000256" key="5">
    <source>
        <dbReference type="ARBA" id="ARBA00023136"/>
    </source>
</evidence>
<keyword evidence="4 6" id="KW-1133">Transmembrane helix</keyword>
<comment type="caution">
    <text evidence="7">The sequence shown here is derived from an EMBL/GenBank/DDBJ whole genome shotgun (WGS) entry which is preliminary data.</text>
</comment>
<keyword evidence="2" id="KW-1003">Cell membrane</keyword>
<feature type="transmembrane region" description="Helical" evidence="6">
    <location>
        <begin position="156"/>
        <end position="179"/>
    </location>
</feature>
<dbReference type="InterPro" id="IPR011701">
    <property type="entry name" value="MFS"/>
</dbReference>
<feature type="transmembrane region" description="Helical" evidence="6">
    <location>
        <begin position="310"/>
        <end position="333"/>
    </location>
</feature>
<dbReference type="Pfam" id="PF07690">
    <property type="entry name" value="MFS_1"/>
    <property type="match status" value="1"/>
</dbReference>
<evidence type="ECO:0000256" key="2">
    <source>
        <dbReference type="ARBA" id="ARBA00022475"/>
    </source>
</evidence>
<feature type="transmembrane region" description="Helical" evidence="6">
    <location>
        <begin position="75"/>
        <end position="97"/>
    </location>
</feature>
<keyword evidence="5 6" id="KW-0472">Membrane</keyword>
<dbReference type="PANTHER" id="PTHR23513">
    <property type="entry name" value="INTEGRAL MEMBRANE EFFLUX PROTEIN-RELATED"/>
    <property type="match status" value="1"/>
</dbReference>
<reference evidence="7 8" key="1">
    <citation type="submission" date="2019-04" db="EMBL/GenBank/DDBJ databases">
        <title>Streptomyces piniterrae sp. nov., a heliquinomycin-producing actinomycete isolated from rhizosphere soil of Pinus yunnanensis.</title>
        <authorList>
            <person name="Zhuang X."/>
            <person name="Zhao J."/>
        </authorList>
    </citation>
    <scope>NUCLEOTIDE SEQUENCE [LARGE SCALE GENOMIC DNA]</scope>
    <source>
        <strain evidence="8">jys28</strain>
    </source>
</reference>
<sequence length="415" mass="44118">MRVQLGRSFGWLWSAYAVSTYGTWIAFGAFPLIAVRVLHSPAFAVSLLEAAGPAVAAIVAFSLGPWVEHRAKRPVMIAMDLIRFVAMASVPIAYVLGLLSFAQLLVVSIISGTASIAFTAASGAYLKYLVRSDHLLVANGRFEGTSWVATAAGPPLGGVLIGLLGPVITVMADALSYLLSALGVLRIRGGDVAAPRDRATGLRGADLLAGWRFILHDPALRRLFLNQILVGGLIMATAPLLSVLLLGQYHFPAWQYGLAFGIPALGGFMGARLSAHLVTRYGRHRVLIVSGWLRSLFPLGLAFVRPGIPGLLTVIIIEGLLITCMGIFNPLYATERLQRTPADHTAQILSTWSAINKLLQAALIVIWGILATLTSPLTAITMSGVLLLATPLLLPKRIHLSASEPAASAEGFRVA</sequence>
<accession>A0A4U0NV57</accession>
<evidence type="ECO:0000256" key="3">
    <source>
        <dbReference type="ARBA" id="ARBA00022692"/>
    </source>
</evidence>
<dbReference type="Proteomes" id="UP000308697">
    <property type="component" value="Unassembled WGS sequence"/>
</dbReference>
<gene>
    <name evidence="7" type="ORF">FCH28_13130</name>
</gene>
<evidence type="ECO:0000256" key="4">
    <source>
        <dbReference type="ARBA" id="ARBA00022989"/>
    </source>
</evidence>
<protein>
    <submittedName>
        <fullName evidence="7">MFS transporter</fullName>
    </submittedName>
</protein>
<feature type="transmembrane region" description="Helical" evidence="6">
    <location>
        <begin position="253"/>
        <end position="274"/>
    </location>
</feature>
<feature type="transmembrane region" description="Helical" evidence="6">
    <location>
        <begin position="12"/>
        <end position="35"/>
    </location>
</feature>
<feature type="transmembrane region" description="Helical" evidence="6">
    <location>
        <begin position="223"/>
        <end position="247"/>
    </location>
</feature>
<dbReference type="AlphaFoldDB" id="A0A4U0NV57"/>
<comment type="subcellular location">
    <subcellularLocation>
        <location evidence="1">Cell membrane</location>
        <topology evidence="1">Multi-pass membrane protein</topology>
    </subcellularLocation>
</comment>
<dbReference type="GO" id="GO:0005886">
    <property type="term" value="C:plasma membrane"/>
    <property type="evidence" value="ECO:0007669"/>
    <property type="project" value="UniProtKB-SubCell"/>
</dbReference>
<feature type="transmembrane region" description="Helical" evidence="6">
    <location>
        <begin position="104"/>
        <end position="126"/>
    </location>
</feature>
<dbReference type="OrthoDB" id="3811961at2"/>
<dbReference type="GO" id="GO:0022857">
    <property type="term" value="F:transmembrane transporter activity"/>
    <property type="evidence" value="ECO:0007669"/>
    <property type="project" value="InterPro"/>
</dbReference>
<feature type="transmembrane region" description="Helical" evidence="6">
    <location>
        <begin position="286"/>
        <end position="304"/>
    </location>
</feature>
<dbReference type="PANTHER" id="PTHR23513:SF6">
    <property type="entry name" value="MAJOR FACILITATOR SUPERFAMILY ASSOCIATED DOMAIN-CONTAINING PROTEIN"/>
    <property type="match status" value="1"/>
</dbReference>
<evidence type="ECO:0000313" key="8">
    <source>
        <dbReference type="Proteomes" id="UP000308697"/>
    </source>
</evidence>
<dbReference type="CDD" id="cd06173">
    <property type="entry name" value="MFS_MefA_like"/>
    <property type="match status" value="1"/>
</dbReference>
<organism evidence="7 8">
    <name type="scientific">Streptomyces piniterrae</name>
    <dbReference type="NCBI Taxonomy" id="2571125"/>
    <lineage>
        <taxon>Bacteria</taxon>
        <taxon>Bacillati</taxon>
        <taxon>Actinomycetota</taxon>
        <taxon>Actinomycetes</taxon>
        <taxon>Kitasatosporales</taxon>
        <taxon>Streptomycetaceae</taxon>
        <taxon>Streptomyces</taxon>
    </lineage>
</organism>
<evidence type="ECO:0000256" key="1">
    <source>
        <dbReference type="ARBA" id="ARBA00004651"/>
    </source>
</evidence>
<dbReference type="RefSeq" id="WP_136740061.1">
    <property type="nucleotide sequence ID" value="NZ_SUMB01000004.1"/>
</dbReference>
<keyword evidence="3 6" id="KW-0812">Transmembrane</keyword>
<dbReference type="SUPFAM" id="SSF103473">
    <property type="entry name" value="MFS general substrate transporter"/>
    <property type="match status" value="1"/>
</dbReference>
<feature type="transmembrane region" description="Helical" evidence="6">
    <location>
        <begin position="42"/>
        <end position="63"/>
    </location>
</feature>
<dbReference type="InterPro" id="IPR036259">
    <property type="entry name" value="MFS_trans_sf"/>
</dbReference>
<dbReference type="Gene3D" id="1.20.1250.20">
    <property type="entry name" value="MFS general substrate transporter like domains"/>
    <property type="match status" value="1"/>
</dbReference>